<organism evidence="1 2">
    <name type="scientific">Linnemannia elongata AG-77</name>
    <dbReference type="NCBI Taxonomy" id="1314771"/>
    <lineage>
        <taxon>Eukaryota</taxon>
        <taxon>Fungi</taxon>
        <taxon>Fungi incertae sedis</taxon>
        <taxon>Mucoromycota</taxon>
        <taxon>Mortierellomycotina</taxon>
        <taxon>Mortierellomycetes</taxon>
        <taxon>Mortierellales</taxon>
        <taxon>Mortierellaceae</taxon>
        <taxon>Linnemannia</taxon>
    </lineage>
</organism>
<gene>
    <name evidence="1" type="ORF">K457DRAFT_1879328</name>
</gene>
<dbReference type="EMBL" id="KV442074">
    <property type="protein sequence ID" value="OAQ25827.1"/>
    <property type="molecule type" value="Genomic_DNA"/>
</dbReference>
<dbReference type="AlphaFoldDB" id="A0A197JKS2"/>
<accession>A0A197JKS2</accession>
<evidence type="ECO:0000313" key="1">
    <source>
        <dbReference type="EMBL" id="OAQ25827.1"/>
    </source>
</evidence>
<name>A0A197JKS2_9FUNG</name>
<reference evidence="1 2" key="1">
    <citation type="submission" date="2016-05" db="EMBL/GenBank/DDBJ databases">
        <title>Genome sequencing reveals origins of a unique bacterial endosymbiosis in the earliest lineages of terrestrial Fungi.</title>
        <authorList>
            <consortium name="DOE Joint Genome Institute"/>
            <person name="Uehling J."/>
            <person name="Gryganskyi A."/>
            <person name="Hameed K."/>
            <person name="Tschaplinski T."/>
            <person name="Misztal P."/>
            <person name="Wu S."/>
            <person name="Desiro A."/>
            <person name="Vande Pol N."/>
            <person name="Du Z.-Y."/>
            <person name="Zienkiewicz A."/>
            <person name="Zienkiewicz K."/>
            <person name="Morin E."/>
            <person name="Tisserant E."/>
            <person name="Splivallo R."/>
            <person name="Hainaut M."/>
            <person name="Henrissat B."/>
            <person name="Ohm R."/>
            <person name="Kuo A."/>
            <person name="Yan J."/>
            <person name="Lipzen A."/>
            <person name="Nolan M."/>
            <person name="Labutti K."/>
            <person name="Barry K."/>
            <person name="Goldstein A."/>
            <person name="Labbe J."/>
            <person name="Schadt C."/>
            <person name="Tuskan G."/>
            <person name="Grigoriev I."/>
            <person name="Martin F."/>
            <person name="Vilgalys R."/>
            <person name="Bonito G."/>
        </authorList>
    </citation>
    <scope>NUCLEOTIDE SEQUENCE [LARGE SCALE GENOMIC DNA]</scope>
    <source>
        <strain evidence="1 2">AG-77</strain>
    </source>
</reference>
<dbReference type="Proteomes" id="UP000078512">
    <property type="component" value="Unassembled WGS sequence"/>
</dbReference>
<evidence type="ECO:0000313" key="2">
    <source>
        <dbReference type="Proteomes" id="UP000078512"/>
    </source>
</evidence>
<keyword evidence="2" id="KW-1185">Reference proteome</keyword>
<sequence length="151" mass="17989">MLSRDQVLVLKVRQQQKRNAPSSEPLVLYLERERSTVEVFEELSGTYCFYIHDKTYYSEASNDLRTHLRNSRLEQSEFSNMYLLLQQSPRLTLSLNSRLKLERSRRAMRRAYFVEVSTDPLTTPRLIDRRELETVVLQLVQQSRKRDYSSP</sequence>
<proteinExistence type="predicted"/>
<protein>
    <submittedName>
        <fullName evidence="1">Uncharacterized protein</fullName>
    </submittedName>
</protein>